<sequence length="664" mass="73483">MEAGLRSRKRKHQSSKSGGSFTRSKSQIYVHRHRSGYARADSVRVSNPLLSLEGRTKSLAEQDPWGCTARQITSEVSVKDLRARRVFSPTTITDEDLSDGAVDLKADVDVYKTDDGNPNVSSPEGDLGVSSSVAIDPKPSSENMVDSVLVSQNNAMEAEEVVKTTPRVSESDQNKRVSEANNVISAANETVDNQVSISKSQSLVTTSRSKKKVFISRGSYNSYRRLLPYLTDLATDDSPNFEIVNPTTTKVQKTSTIVSNILASKDKEIDALPNNNLADGLSTKTSEKVLSDVMEKSHEDVINNTLEECEQMTPPDSDIYSKPNIDKSSIKICNNESNDSISSSKLVLKSCSRMKMLQTPTSFSHRRLLPFLMSVSGDDSWASNSNQPLKSDNTSDQNQQSQTPSLLNSDFNMNESLQPIEVEKSDSPTSTLTPIETPFDSTPIILLSNNNLSDTKSTSQIEVKLQDSVMKLEQESPIKDSKCVEETTSNLQIVPSIDTSDNQKSVNESTHESLLQIAPLNSPGIVTDNSRNGILKRTPRGCRGICNCLNCTSFRLHAERSFEFSRNQMHDAEEVALELINDLTSLRNILERTTSDSNDTVKDTEVKEVCAKALYKEEVARARLAQMNEDLSFHCRSMTLLRPKVTFANKIEEKVISDKKIGER</sequence>
<organism evidence="1 2">
    <name type="scientific">Cichorium intybus</name>
    <name type="common">Chicory</name>
    <dbReference type="NCBI Taxonomy" id="13427"/>
    <lineage>
        <taxon>Eukaryota</taxon>
        <taxon>Viridiplantae</taxon>
        <taxon>Streptophyta</taxon>
        <taxon>Embryophyta</taxon>
        <taxon>Tracheophyta</taxon>
        <taxon>Spermatophyta</taxon>
        <taxon>Magnoliopsida</taxon>
        <taxon>eudicotyledons</taxon>
        <taxon>Gunneridae</taxon>
        <taxon>Pentapetalae</taxon>
        <taxon>asterids</taxon>
        <taxon>campanulids</taxon>
        <taxon>Asterales</taxon>
        <taxon>Asteraceae</taxon>
        <taxon>Cichorioideae</taxon>
        <taxon>Cichorieae</taxon>
        <taxon>Cichoriinae</taxon>
        <taxon>Cichorium</taxon>
    </lineage>
</organism>
<comment type="caution">
    <text evidence="1">The sequence shown here is derived from an EMBL/GenBank/DDBJ whole genome shotgun (WGS) entry which is preliminary data.</text>
</comment>
<gene>
    <name evidence="1" type="ORF">L2E82_04814</name>
</gene>
<accession>A0ACB9H778</accession>
<reference evidence="2" key="1">
    <citation type="journal article" date="2022" name="Mol. Ecol. Resour.">
        <title>The genomes of chicory, endive, great burdock and yacon provide insights into Asteraceae palaeo-polyploidization history and plant inulin production.</title>
        <authorList>
            <person name="Fan W."/>
            <person name="Wang S."/>
            <person name="Wang H."/>
            <person name="Wang A."/>
            <person name="Jiang F."/>
            <person name="Liu H."/>
            <person name="Zhao H."/>
            <person name="Xu D."/>
            <person name="Zhang Y."/>
        </authorList>
    </citation>
    <scope>NUCLEOTIDE SEQUENCE [LARGE SCALE GENOMIC DNA]</scope>
    <source>
        <strain evidence="2">cv. Punajuju</strain>
    </source>
</reference>
<evidence type="ECO:0000313" key="1">
    <source>
        <dbReference type="EMBL" id="KAI3791161.1"/>
    </source>
</evidence>
<protein>
    <submittedName>
        <fullName evidence="1">Uncharacterized protein</fullName>
    </submittedName>
</protein>
<evidence type="ECO:0000313" key="2">
    <source>
        <dbReference type="Proteomes" id="UP001055811"/>
    </source>
</evidence>
<keyword evidence="2" id="KW-1185">Reference proteome</keyword>
<dbReference type="EMBL" id="CM042009">
    <property type="protein sequence ID" value="KAI3791161.1"/>
    <property type="molecule type" value="Genomic_DNA"/>
</dbReference>
<dbReference type="Proteomes" id="UP001055811">
    <property type="component" value="Linkage Group LG01"/>
</dbReference>
<reference evidence="1 2" key="2">
    <citation type="journal article" date="2022" name="Mol. Ecol. Resour.">
        <title>The genomes of chicory, endive, great burdock and yacon provide insights into Asteraceae paleo-polyploidization history and plant inulin production.</title>
        <authorList>
            <person name="Fan W."/>
            <person name="Wang S."/>
            <person name="Wang H."/>
            <person name="Wang A."/>
            <person name="Jiang F."/>
            <person name="Liu H."/>
            <person name="Zhao H."/>
            <person name="Xu D."/>
            <person name="Zhang Y."/>
        </authorList>
    </citation>
    <scope>NUCLEOTIDE SEQUENCE [LARGE SCALE GENOMIC DNA]</scope>
    <source>
        <strain evidence="2">cv. Punajuju</strain>
        <tissue evidence="1">Leaves</tissue>
    </source>
</reference>
<proteinExistence type="predicted"/>
<name>A0ACB9H778_CICIN</name>